<protein>
    <submittedName>
        <fullName evidence="1">Histidine phosphatase family protein</fullName>
    </submittedName>
</protein>
<dbReference type="EMBL" id="SRYA01000009">
    <property type="protein sequence ID" value="TGY97206.1"/>
    <property type="molecule type" value="Genomic_DNA"/>
</dbReference>
<sequence length="202" mass="23561">MKLYFIRHGVTQGNLERRYVGCTDEGILEEEKEGLRQKGQALPKMDQAFVSPYLRCRQTAELLFGKNQTEIIEDFREMDFGVFEYKNYQELSGNPDYQKFIDSGGTLGFPGGEEPEYFKRRCRQAFQSCVQKSWENRWNHVGFVLHGGTIMAILEAFVYPQRGYYEYQTGNGCGFVCRVADNGDEEKYDKRYIKLIIEEDIT</sequence>
<reference evidence="1" key="1">
    <citation type="submission" date="2019-04" db="EMBL/GenBank/DDBJ databases">
        <title>Microbes associate with the intestines of laboratory mice.</title>
        <authorList>
            <person name="Navarre W."/>
            <person name="Wong E."/>
            <person name="Huang K."/>
            <person name="Tropini C."/>
            <person name="Ng K."/>
            <person name="Yu B."/>
        </authorList>
    </citation>
    <scope>NUCLEOTIDE SEQUENCE</scope>
    <source>
        <strain evidence="1">NM01_1-7b</strain>
    </source>
</reference>
<gene>
    <name evidence="1" type="ORF">E5329_05915</name>
</gene>
<dbReference type="Proteomes" id="UP000304953">
    <property type="component" value="Unassembled WGS sequence"/>
</dbReference>
<organism evidence="1 2">
    <name type="scientific">Petralouisia muris</name>
    <dbReference type="NCBI Taxonomy" id="3032872"/>
    <lineage>
        <taxon>Bacteria</taxon>
        <taxon>Bacillati</taxon>
        <taxon>Bacillota</taxon>
        <taxon>Clostridia</taxon>
        <taxon>Lachnospirales</taxon>
        <taxon>Lachnospiraceae</taxon>
        <taxon>Petralouisia</taxon>
    </lineage>
</organism>
<comment type="caution">
    <text evidence="1">The sequence shown here is derived from an EMBL/GenBank/DDBJ whole genome shotgun (WGS) entry which is preliminary data.</text>
</comment>
<name>A0AC61RZD7_9FIRM</name>
<keyword evidence="2" id="KW-1185">Reference proteome</keyword>
<proteinExistence type="predicted"/>
<accession>A0AC61RZD7</accession>
<evidence type="ECO:0000313" key="2">
    <source>
        <dbReference type="Proteomes" id="UP000304953"/>
    </source>
</evidence>
<evidence type="ECO:0000313" key="1">
    <source>
        <dbReference type="EMBL" id="TGY97206.1"/>
    </source>
</evidence>